<accession>A0ABY6Z0H9</accession>
<feature type="domain" description="S1 motif" evidence="1">
    <location>
        <begin position="683"/>
        <end position="752"/>
    </location>
</feature>
<dbReference type="Pfam" id="PF17674">
    <property type="entry name" value="HHH_9"/>
    <property type="match status" value="1"/>
</dbReference>
<dbReference type="InterPro" id="IPR010994">
    <property type="entry name" value="RuvA_2-like"/>
</dbReference>
<dbReference type="Gene3D" id="1.10.150.310">
    <property type="entry name" value="Tex RuvX-like domain-like"/>
    <property type="match status" value="1"/>
</dbReference>
<dbReference type="InterPro" id="IPR012337">
    <property type="entry name" value="RNaseH-like_sf"/>
</dbReference>
<evidence type="ECO:0000313" key="3">
    <source>
        <dbReference type="Proteomes" id="UP001164803"/>
    </source>
</evidence>
<dbReference type="InterPro" id="IPR023319">
    <property type="entry name" value="Tex-like_HTH_dom_sf"/>
</dbReference>
<dbReference type="CDD" id="cd05685">
    <property type="entry name" value="S1_Tex"/>
    <property type="match status" value="1"/>
</dbReference>
<dbReference type="InterPro" id="IPR041692">
    <property type="entry name" value="HHH_9"/>
</dbReference>
<dbReference type="InterPro" id="IPR044146">
    <property type="entry name" value="S1_Tex"/>
</dbReference>
<dbReference type="EMBL" id="CP104064">
    <property type="protein sequence ID" value="WAH36088.1"/>
    <property type="molecule type" value="Genomic_DNA"/>
</dbReference>
<dbReference type="SMART" id="SM00732">
    <property type="entry name" value="YqgFc"/>
    <property type="match status" value="1"/>
</dbReference>
<dbReference type="SMART" id="SM00316">
    <property type="entry name" value="S1"/>
    <property type="match status" value="1"/>
</dbReference>
<proteinExistence type="predicted"/>
<dbReference type="SUPFAM" id="SSF158832">
    <property type="entry name" value="Tex N-terminal region-like"/>
    <property type="match status" value="1"/>
</dbReference>
<dbReference type="InterPro" id="IPR003029">
    <property type="entry name" value="S1_domain"/>
</dbReference>
<evidence type="ECO:0000259" key="1">
    <source>
        <dbReference type="PROSITE" id="PS50126"/>
    </source>
</evidence>
<dbReference type="PANTHER" id="PTHR10724">
    <property type="entry name" value="30S RIBOSOMAL PROTEIN S1"/>
    <property type="match status" value="1"/>
</dbReference>
<protein>
    <submittedName>
        <fullName evidence="2">RNA-binding transcriptional accessory protein</fullName>
    </submittedName>
</protein>
<dbReference type="SUPFAM" id="SSF47781">
    <property type="entry name" value="RuvA domain 2-like"/>
    <property type="match status" value="2"/>
</dbReference>
<dbReference type="SUPFAM" id="SSF50249">
    <property type="entry name" value="Nucleic acid-binding proteins"/>
    <property type="match status" value="1"/>
</dbReference>
<dbReference type="Pfam" id="PF00575">
    <property type="entry name" value="S1"/>
    <property type="match status" value="1"/>
</dbReference>
<dbReference type="Pfam" id="PF12836">
    <property type="entry name" value="HHH_3"/>
    <property type="match status" value="1"/>
</dbReference>
<dbReference type="RefSeq" id="WP_268043393.1">
    <property type="nucleotide sequence ID" value="NZ_CP104064.1"/>
</dbReference>
<dbReference type="Pfam" id="PF09371">
    <property type="entry name" value="Tex_N"/>
    <property type="match status" value="1"/>
</dbReference>
<dbReference type="InterPro" id="IPR023323">
    <property type="entry name" value="Tex-like_dom_sf"/>
</dbReference>
<dbReference type="InterPro" id="IPR018974">
    <property type="entry name" value="Tex-like_N"/>
</dbReference>
<keyword evidence="3" id="KW-1185">Reference proteome</keyword>
<dbReference type="SUPFAM" id="SSF53098">
    <property type="entry name" value="Ribonuclease H-like"/>
    <property type="match status" value="1"/>
</dbReference>
<dbReference type="Gene3D" id="1.10.10.650">
    <property type="entry name" value="RuvA domain 2-like"/>
    <property type="match status" value="1"/>
</dbReference>
<dbReference type="Gene3D" id="2.40.50.140">
    <property type="entry name" value="Nucleic acid-binding proteins"/>
    <property type="match status" value="1"/>
</dbReference>
<dbReference type="Pfam" id="PF22706">
    <property type="entry name" value="Tex_central_region"/>
    <property type="match status" value="1"/>
</dbReference>
<dbReference type="Gene3D" id="3.30.420.140">
    <property type="entry name" value="YqgF/RNase H-like domain"/>
    <property type="match status" value="1"/>
</dbReference>
<dbReference type="Proteomes" id="UP001164803">
    <property type="component" value="Chromosome"/>
</dbReference>
<dbReference type="InterPro" id="IPR055179">
    <property type="entry name" value="Tex-like_central_region"/>
</dbReference>
<dbReference type="InterPro" id="IPR032639">
    <property type="entry name" value="Tex_YqgF"/>
</dbReference>
<organism evidence="2 3">
    <name type="scientific">Alicyclobacillus dauci</name>
    <dbReference type="NCBI Taxonomy" id="1475485"/>
    <lineage>
        <taxon>Bacteria</taxon>
        <taxon>Bacillati</taxon>
        <taxon>Bacillota</taxon>
        <taxon>Bacilli</taxon>
        <taxon>Bacillales</taxon>
        <taxon>Alicyclobacillaceae</taxon>
        <taxon>Alicyclobacillus</taxon>
    </lineage>
</organism>
<dbReference type="PROSITE" id="PS50126">
    <property type="entry name" value="S1"/>
    <property type="match status" value="1"/>
</dbReference>
<dbReference type="Pfam" id="PF16921">
    <property type="entry name" value="Tex_YqgF"/>
    <property type="match status" value="1"/>
</dbReference>
<dbReference type="InterPro" id="IPR012340">
    <property type="entry name" value="NA-bd_OB-fold"/>
</dbReference>
<sequence length="757" mass="84604">MIVQVYPDRIRAEEFIDLFELKSPDYIQQISSDLDLKPTQVRAAIRLIDEGNTIPFIARYRKEMTGELDETQLREISGRYETATALFTRKQDVVRLLDEHGAFADEEVAKKLTLSIEKAKTLTEVEDIYRPYRPKRKTRASVAKERGLAPLAAWLREKDREVDTEAMVLAYAEQFVDEAKGVPTNEDAIQGALDIFAEEVADDPESRKWIREQTSREGYIKSAATDSEAESVYEAYYDFSEPLAKVLPHRILAMNRGERENFLKVSVDVSQEVMVSYLVRRHVHVKEASYLGRRLREAVLDAYKRLIESAIEREIRAELTAKAEEQAINIFGENLRNLLMQPPIRGRTVLGVDPAYRTGCKLAVVDDTGKLLEVTVIYPTPPQSKVDEARRVVLQLISRYDITLIAIGNGTASRETESFIADCVRTVSESEEKKVPYVIVSEAGASVYSASTLAGEEFPDLDVSERSAISIARRLQDPLAEFVKIDPKSVGVGQYQHDVTQKKLDEKLGAVVESAVNQVGVDVNTASPSLLSYVAGLNKTVAKNIVEFREQNGRFRNRKMLSKVPRLGPKTLEQCVGFLRVPDGDEVLDATPIHPESYGAVESLLQRSGQDASILRDAARRRGWLRELRAESIETLSDATGIGAPTLRDIFDALERPGRDPREDVPPPILRTDVLKLEDLEVGMTLTGTVRNVVDFGAFVDVGVKNDGLVHISQLSDRFVKHPMDVVSVGDIVKVKVIQIDVQKQRLGLSMKGLGNS</sequence>
<dbReference type="InterPro" id="IPR050437">
    <property type="entry name" value="Ribos_protein_bS1-like"/>
</dbReference>
<gene>
    <name evidence="2" type="ORF">NZD86_17815</name>
</gene>
<reference evidence="2" key="1">
    <citation type="submission" date="2022-08" db="EMBL/GenBank/DDBJ databases">
        <title>Alicyclobacillus dauci DSM2870, complete genome.</title>
        <authorList>
            <person name="Wang Q."/>
            <person name="Cai R."/>
            <person name="Wang Z."/>
        </authorList>
    </citation>
    <scope>NUCLEOTIDE SEQUENCE</scope>
    <source>
        <strain evidence="2">DSM 28700</strain>
    </source>
</reference>
<dbReference type="Gene3D" id="1.10.3500.10">
    <property type="entry name" value="Tex N-terminal region-like"/>
    <property type="match status" value="1"/>
</dbReference>
<dbReference type="PANTHER" id="PTHR10724:SF10">
    <property type="entry name" value="S1 RNA-BINDING DOMAIN-CONTAINING PROTEIN 1"/>
    <property type="match status" value="1"/>
</dbReference>
<dbReference type="InterPro" id="IPR037027">
    <property type="entry name" value="YqgF/RNaseH-like_dom_sf"/>
</dbReference>
<name>A0ABY6Z0H9_9BACL</name>
<evidence type="ECO:0000313" key="2">
    <source>
        <dbReference type="EMBL" id="WAH36088.1"/>
    </source>
</evidence>
<dbReference type="InterPro" id="IPR006641">
    <property type="entry name" value="YqgF/RNaseH-like_dom"/>
</dbReference>